<dbReference type="PANTHER" id="PTHR37308:SF1">
    <property type="entry name" value="POLYPRENYL-PHOSPHATE TRANSPORTER"/>
    <property type="match status" value="1"/>
</dbReference>
<dbReference type="Proteomes" id="UP000321787">
    <property type="component" value="Unassembled WGS sequence"/>
</dbReference>
<comment type="caution">
    <text evidence="1">The sequence shown here is derived from an EMBL/GenBank/DDBJ whole genome shotgun (WGS) entry which is preliminary data.</text>
</comment>
<proteinExistence type="predicted"/>
<sequence length="308" mass="33877">MNYLTTFFKGMAMGAADVVPGVSGGTIAFITGIYDTLLESIRRINPSILGLWKREGFKAAFNHINGFFLISLFGGILTSILTLAKFITWMLHTHPIPLWSFFFGLILISIVHIAKQIEKWSLDRFVMLFAGAAFAYSITVLNPMTMTPSTFTYILAGSIAICAMILPGISGSFILLLIGMYGPVLGAVKSLDLVTMGLFASGCLIGLLSFSHVLSFLLRKFRDITLIFLTGLMAGTLGKIWPWKEVLEWRINSKGEQVPLIEQNLSPFNYEQVTQQPALIGFAVFGVILGIGLVLGLEMYAKKNEKES</sequence>
<dbReference type="RefSeq" id="WP_005423228.1">
    <property type="nucleotide sequence ID" value="NZ_BJTZ01000001.1"/>
</dbReference>
<dbReference type="PANTHER" id="PTHR37308">
    <property type="entry name" value="INTEGRAL MEMBRANE PROTEIN"/>
    <property type="match status" value="1"/>
</dbReference>
<name>A0A1E5APS9_ALIFS</name>
<dbReference type="AlphaFoldDB" id="A0A1E5APS9"/>
<dbReference type="InterPro" id="IPR007163">
    <property type="entry name" value="VCA0040-like"/>
</dbReference>
<dbReference type="Pfam" id="PF04018">
    <property type="entry name" value="VCA0040-like"/>
    <property type="match status" value="1"/>
</dbReference>
<dbReference type="EMBL" id="BJTZ01000001">
    <property type="protein sequence ID" value="GEK12191.1"/>
    <property type="molecule type" value="Genomic_DNA"/>
</dbReference>
<organism evidence="1 2">
    <name type="scientific">Aliivibrio fischeri</name>
    <name type="common">Vibrio fischeri</name>
    <dbReference type="NCBI Taxonomy" id="668"/>
    <lineage>
        <taxon>Bacteria</taxon>
        <taxon>Pseudomonadati</taxon>
        <taxon>Pseudomonadota</taxon>
        <taxon>Gammaproteobacteria</taxon>
        <taxon>Vibrionales</taxon>
        <taxon>Vibrionaceae</taxon>
        <taxon>Aliivibrio</taxon>
    </lineage>
</organism>
<evidence type="ECO:0000313" key="1">
    <source>
        <dbReference type="EMBL" id="GEK12191.1"/>
    </source>
</evidence>
<gene>
    <name evidence="1" type="ORF">AFI02nite_02270</name>
</gene>
<evidence type="ECO:0000313" key="2">
    <source>
        <dbReference type="Proteomes" id="UP000321787"/>
    </source>
</evidence>
<reference evidence="1 2" key="1">
    <citation type="submission" date="2019-07" db="EMBL/GenBank/DDBJ databases">
        <title>Whole genome shotgun sequence of Aliivibrio fischeri NBRC 101058.</title>
        <authorList>
            <person name="Hosoyama A."/>
            <person name="Uohara A."/>
            <person name="Ohji S."/>
            <person name="Ichikawa N."/>
        </authorList>
    </citation>
    <scope>NUCLEOTIDE SEQUENCE [LARGE SCALE GENOMIC DNA]</scope>
    <source>
        <strain evidence="1 2">NBRC 101058</strain>
    </source>
</reference>
<accession>A0A1E5APS9</accession>
<protein>
    <submittedName>
        <fullName evidence="1">DUF368 domain-containing protein</fullName>
    </submittedName>
</protein>